<protein>
    <submittedName>
        <fullName evidence="2">Type IV toxin-antitoxin system AbiEi family antitoxin domain-containing protein</fullName>
    </submittedName>
</protein>
<evidence type="ECO:0000313" key="2">
    <source>
        <dbReference type="EMBL" id="MFD1884943.1"/>
    </source>
</evidence>
<keyword evidence="3" id="KW-1185">Reference proteome</keyword>
<dbReference type="Proteomes" id="UP001597233">
    <property type="component" value="Unassembled WGS sequence"/>
</dbReference>
<sequence>MDDIIIEQIKEIFQQTGLTEERFFEIIRQNPDINSLNDFILAIKGRHTLIDLKINREDNSDIQELFEEHNGIIDAATLREKGFSYYQLNKLEKKGIITKIKRGLYVLSDVKKELHDMVEAALYVPRGVVCLYSALAHHELSTFTPSEYHFAIPRKGSKPSLPMYPPIRLHYFDNDTFGIGIEEFDINGFSVKIYDLERTICDVIKFRNKLDAHIVKESLKQYFTNRKINYGKLIQYAKKMRVKSILNNYLEVL</sequence>
<evidence type="ECO:0000313" key="3">
    <source>
        <dbReference type="Proteomes" id="UP001597233"/>
    </source>
</evidence>
<dbReference type="EMBL" id="JBHUEH010000010">
    <property type="protein sequence ID" value="MFD1884943.1"/>
    <property type="molecule type" value="Genomic_DNA"/>
</dbReference>
<dbReference type="InterPro" id="IPR025159">
    <property type="entry name" value="AbiEi_N"/>
</dbReference>
<dbReference type="Pfam" id="PF13338">
    <property type="entry name" value="AbiEi_4"/>
    <property type="match status" value="1"/>
</dbReference>
<feature type="domain" description="AbiEi antitoxin N-terminal" evidence="1">
    <location>
        <begin position="61"/>
        <end position="107"/>
    </location>
</feature>
<dbReference type="RefSeq" id="WP_347324582.1">
    <property type="nucleotide sequence ID" value="NZ_JBCGUH010000003.1"/>
</dbReference>
<reference evidence="3" key="1">
    <citation type="journal article" date="2019" name="Int. J. Syst. Evol. Microbiol.">
        <title>The Global Catalogue of Microorganisms (GCM) 10K type strain sequencing project: providing services to taxonomists for standard genome sequencing and annotation.</title>
        <authorList>
            <consortium name="The Broad Institute Genomics Platform"/>
            <consortium name="The Broad Institute Genome Sequencing Center for Infectious Disease"/>
            <person name="Wu L."/>
            <person name="Ma J."/>
        </authorList>
    </citation>
    <scope>NUCLEOTIDE SEQUENCE [LARGE SCALE GENOMIC DNA]</scope>
    <source>
        <strain evidence="3">CCUG 54950</strain>
    </source>
</reference>
<name>A0ABW4RHC3_9BACL</name>
<gene>
    <name evidence="2" type="ORF">ACFSC9_05330</name>
</gene>
<accession>A0ABW4RHC3</accession>
<organism evidence="2 3">
    <name type="scientific">Paenibacillus wenxiniae</name>
    <dbReference type="NCBI Taxonomy" id="1636843"/>
    <lineage>
        <taxon>Bacteria</taxon>
        <taxon>Bacillati</taxon>
        <taxon>Bacillota</taxon>
        <taxon>Bacilli</taxon>
        <taxon>Bacillales</taxon>
        <taxon>Paenibacillaceae</taxon>
        <taxon>Paenibacillus</taxon>
    </lineage>
</organism>
<evidence type="ECO:0000259" key="1">
    <source>
        <dbReference type="Pfam" id="PF13338"/>
    </source>
</evidence>
<comment type="caution">
    <text evidence="2">The sequence shown here is derived from an EMBL/GenBank/DDBJ whole genome shotgun (WGS) entry which is preliminary data.</text>
</comment>
<proteinExistence type="predicted"/>